<dbReference type="PIRSF" id="PIRSF000166">
    <property type="entry name" value="Coproporphyri_ox"/>
    <property type="match status" value="1"/>
</dbReference>
<dbReference type="InterPro" id="IPR001260">
    <property type="entry name" value="Coprogen_oxidase_aer"/>
</dbReference>
<dbReference type="Pfam" id="PF01218">
    <property type="entry name" value="Coprogen_oxidas"/>
    <property type="match status" value="1"/>
</dbReference>
<feature type="region of interest" description="Disordered" evidence="12">
    <location>
        <begin position="40"/>
        <end position="60"/>
    </location>
</feature>
<gene>
    <name evidence="11" type="primary">hemF</name>
    <name evidence="13" type="ORF">ARC78_04680</name>
</gene>
<dbReference type="FunFam" id="3.40.1500.10:FF:000001">
    <property type="entry name" value="Oxygen-dependent coproporphyrinogen-III oxidase"/>
    <property type="match status" value="1"/>
</dbReference>
<dbReference type="GO" id="GO:0004109">
    <property type="term" value="F:coproporphyrinogen oxidase activity"/>
    <property type="evidence" value="ECO:0007669"/>
    <property type="project" value="UniProtKB-UniRule"/>
</dbReference>
<feature type="binding site" evidence="11">
    <location>
        <position position="192"/>
    </location>
    <ligand>
        <name>a divalent metal cation</name>
        <dbReference type="ChEBI" id="CHEBI:60240"/>
    </ligand>
</feature>
<evidence type="ECO:0000256" key="10">
    <source>
        <dbReference type="ARBA" id="ARBA00059657"/>
    </source>
</evidence>
<dbReference type="PROSITE" id="PS01021">
    <property type="entry name" value="COPROGEN_OXIDASE"/>
    <property type="match status" value="1"/>
</dbReference>
<dbReference type="SUPFAM" id="SSF102886">
    <property type="entry name" value="Coproporphyrinogen III oxidase"/>
    <property type="match status" value="1"/>
</dbReference>
<dbReference type="Gene3D" id="3.40.1500.10">
    <property type="entry name" value="Coproporphyrinogen III oxidase, aerobic"/>
    <property type="match status" value="1"/>
</dbReference>
<dbReference type="OrthoDB" id="9777553at2"/>
<keyword evidence="8 11" id="KW-0627">Porphyrin biosynthesis</keyword>
<dbReference type="Proteomes" id="UP000050836">
    <property type="component" value="Unassembled WGS sequence"/>
</dbReference>
<evidence type="ECO:0000256" key="11">
    <source>
        <dbReference type="HAMAP-Rule" id="MF_00333"/>
    </source>
</evidence>
<dbReference type="GO" id="GO:0046872">
    <property type="term" value="F:metal ion binding"/>
    <property type="evidence" value="ECO:0007669"/>
    <property type="project" value="UniProtKB-KW"/>
</dbReference>
<dbReference type="NCBIfam" id="NF003727">
    <property type="entry name" value="PRK05330.1"/>
    <property type="match status" value="1"/>
</dbReference>
<protein>
    <recommendedName>
        <fullName evidence="11">Oxygen-dependent coproporphyrinogen-III oxidase</fullName>
        <shortName evidence="11">CPO</shortName>
        <shortName evidence="11">Coprogen oxidase</shortName>
        <shortName evidence="11">Coproporphyrinogenase</shortName>
        <ecNumber evidence="11">1.3.3.3</ecNumber>
    </recommendedName>
</protein>
<evidence type="ECO:0000256" key="1">
    <source>
        <dbReference type="ARBA" id="ARBA00004496"/>
    </source>
</evidence>
<keyword evidence="7 11" id="KW-0350">Heme biosynthesis</keyword>
<evidence type="ECO:0000313" key="13">
    <source>
        <dbReference type="EMBL" id="KRG44452.1"/>
    </source>
</evidence>
<dbReference type="GO" id="GO:0042803">
    <property type="term" value="F:protein homodimerization activity"/>
    <property type="evidence" value="ECO:0007669"/>
    <property type="project" value="UniProtKB-UniRule"/>
</dbReference>
<dbReference type="GO" id="GO:0005737">
    <property type="term" value="C:cytoplasm"/>
    <property type="evidence" value="ECO:0007669"/>
    <property type="project" value="UniProtKB-SubCell"/>
</dbReference>
<evidence type="ECO:0000313" key="14">
    <source>
        <dbReference type="Proteomes" id="UP000050836"/>
    </source>
</evidence>
<dbReference type="PANTHER" id="PTHR10755">
    <property type="entry name" value="COPROPORPHYRINOGEN III OXIDASE, MITOCHONDRIAL"/>
    <property type="match status" value="1"/>
</dbReference>
<evidence type="ECO:0000256" key="8">
    <source>
        <dbReference type="ARBA" id="ARBA00023244"/>
    </source>
</evidence>
<dbReference type="AlphaFoldDB" id="A0A0R0ATM7"/>
<dbReference type="InterPro" id="IPR036406">
    <property type="entry name" value="Coprogen_oxidase_aer_sf"/>
</dbReference>
<evidence type="ECO:0000256" key="2">
    <source>
        <dbReference type="ARBA" id="ARBA00005168"/>
    </source>
</evidence>
<evidence type="ECO:0000256" key="3">
    <source>
        <dbReference type="ARBA" id="ARBA00010644"/>
    </source>
</evidence>
<accession>A0A0R0ATM7</accession>
<comment type="similarity">
    <text evidence="3 11">Belongs to the aerobic coproporphyrinogen-III oxidase family.</text>
</comment>
<dbReference type="EMBL" id="LLXS01000007">
    <property type="protein sequence ID" value="KRG44452.1"/>
    <property type="molecule type" value="Genomic_DNA"/>
</dbReference>
<proteinExistence type="inferred from homology"/>
<keyword evidence="6 11" id="KW-0560">Oxidoreductase</keyword>
<comment type="subcellular location">
    <subcellularLocation>
        <location evidence="1 11">Cytoplasm</location>
    </subcellularLocation>
</comment>
<evidence type="ECO:0000256" key="12">
    <source>
        <dbReference type="SAM" id="MobiDB-lite"/>
    </source>
</evidence>
<evidence type="ECO:0000256" key="4">
    <source>
        <dbReference type="ARBA" id="ARBA00011738"/>
    </source>
</evidence>
<dbReference type="HAMAP" id="MF_00333">
    <property type="entry name" value="Coprogen_oxidas"/>
    <property type="match status" value="1"/>
</dbReference>
<feature type="binding site" evidence="11">
    <location>
        <begin position="274"/>
        <end position="276"/>
    </location>
    <ligand>
        <name>substrate</name>
    </ligand>
</feature>
<sequence length="317" mass="36227">MNEFDRVRDYLTGLQDRICSTIEQADGQARFIEDRWQRAEGGGRPQLPASSDTGPSLGGGGRTRILREGAVFEQAGIGFSDVAGTRLPPSASANRPELAGASWRACGVSLVFHPRNPYLPTTHANVRYFHAERDGQKVAAWFGGGFDLTPFYPFDEDVHHWHTVARDLCKPYGAERYEQHKRWCDDYFFLKHRNETRGIGGLFFDDLHDDFDTDFAYLRAVGDGFLDAYLPIVERRKHTPYGEREREFQLYRRGRYVEFNLVYDRGTLFGLQSGGRSESILMSLPPRVRWEYGFQPEPGSDEARLADYLVPRDWLGA</sequence>
<dbReference type="EC" id="1.3.3.3" evidence="11"/>
<keyword evidence="11" id="KW-0479">Metal-binding</keyword>
<keyword evidence="14" id="KW-1185">Reference proteome</keyword>
<keyword evidence="5 11" id="KW-0963">Cytoplasm</keyword>
<feature type="site" description="Important for dimerization" evidence="11">
    <location>
        <position position="192"/>
    </location>
</feature>
<evidence type="ECO:0000256" key="7">
    <source>
        <dbReference type="ARBA" id="ARBA00023133"/>
    </source>
</evidence>
<organism evidence="13 14">
    <name type="scientific">Stenotrophomonas pictorum JCM 9942</name>
    <dbReference type="NCBI Taxonomy" id="1236960"/>
    <lineage>
        <taxon>Bacteria</taxon>
        <taxon>Pseudomonadati</taxon>
        <taxon>Pseudomonadota</taxon>
        <taxon>Gammaproteobacteria</taxon>
        <taxon>Lysobacterales</taxon>
        <taxon>Lysobacteraceae</taxon>
        <taxon>Stenotrophomonas</taxon>
    </lineage>
</organism>
<name>A0A0R0ATM7_9GAMM</name>
<evidence type="ECO:0000256" key="6">
    <source>
        <dbReference type="ARBA" id="ARBA00023002"/>
    </source>
</evidence>
<feature type="binding site" evidence="11">
    <location>
        <begin position="125"/>
        <end position="127"/>
    </location>
    <ligand>
        <name>substrate</name>
    </ligand>
</feature>
<feature type="binding site" evidence="11">
    <location>
        <position position="123"/>
    </location>
    <ligand>
        <name>a divalent metal cation</name>
        <dbReference type="ChEBI" id="CHEBI:60240"/>
    </ligand>
</feature>
<comment type="catalytic activity">
    <reaction evidence="9 11">
        <text>coproporphyrinogen III + O2 + 2 H(+) = protoporphyrinogen IX + 2 CO2 + 2 H2O</text>
        <dbReference type="Rhea" id="RHEA:18257"/>
        <dbReference type="ChEBI" id="CHEBI:15377"/>
        <dbReference type="ChEBI" id="CHEBI:15378"/>
        <dbReference type="ChEBI" id="CHEBI:15379"/>
        <dbReference type="ChEBI" id="CHEBI:16526"/>
        <dbReference type="ChEBI" id="CHEBI:57307"/>
        <dbReference type="ChEBI" id="CHEBI:57309"/>
        <dbReference type="EC" id="1.3.3.3"/>
    </reaction>
</comment>
<dbReference type="GO" id="GO:0006782">
    <property type="term" value="P:protoporphyrinogen IX biosynthetic process"/>
    <property type="evidence" value="ECO:0007669"/>
    <property type="project" value="UniProtKB-UniRule"/>
</dbReference>
<dbReference type="RefSeq" id="WP_054659790.1">
    <property type="nucleotide sequence ID" value="NZ_BAZI01000238.1"/>
</dbReference>
<feature type="binding site" evidence="11">
    <location>
        <position position="109"/>
    </location>
    <ligand>
        <name>substrate</name>
    </ligand>
</feature>
<dbReference type="UniPathway" id="UPA00251">
    <property type="reaction ID" value="UER00322"/>
</dbReference>
<reference evidence="13 14" key="1">
    <citation type="submission" date="2015-10" db="EMBL/GenBank/DDBJ databases">
        <title>Genome sequencing and analysis of members of genus Stenotrophomonas.</title>
        <authorList>
            <person name="Patil P.P."/>
            <person name="Midha S."/>
            <person name="Patil P.B."/>
        </authorList>
    </citation>
    <scope>NUCLEOTIDE SEQUENCE [LARGE SCALE GENOMIC DNA]</scope>
    <source>
        <strain evidence="13 14">JCM 9942</strain>
    </source>
</reference>
<dbReference type="InterPro" id="IPR018375">
    <property type="entry name" value="Coprogen_oxidase_CS"/>
</dbReference>
<evidence type="ECO:0000256" key="5">
    <source>
        <dbReference type="ARBA" id="ARBA00022490"/>
    </source>
</evidence>
<comment type="function">
    <text evidence="10 11">Involved in the heme biosynthesis. Catalyzes the aerobic oxidative decarboxylation of propionate groups of rings A and B of coproporphyrinogen-III to yield the vinyl groups in protoporphyrinogen-IX.</text>
</comment>
<comment type="caution">
    <text evidence="13">The sequence shown here is derived from an EMBL/GenBank/DDBJ whole genome shotgun (WGS) entry which is preliminary data.</text>
</comment>
<feature type="region of interest" description="Important for dimerization" evidence="11">
    <location>
        <begin position="256"/>
        <end position="291"/>
    </location>
</feature>
<evidence type="ECO:0000256" key="9">
    <source>
        <dbReference type="ARBA" id="ARBA00049102"/>
    </source>
</evidence>
<feature type="binding site" evidence="11">
    <location>
        <position position="113"/>
    </location>
    <ligand>
        <name>a divalent metal cation</name>
        <dbReference type="ChEBI" id="CHEBI:60240"/>
    </ligand>
</feature>
<dbReference type="PANTHER" id="PTHR10755:SF0">
    <property type="entry name" value="OXYGEN-DEPENDENT COPROPORPHYRINOGEN-III OXIDASE, MITOCHONDRIAL"/>
    <property type="match status" value="1"/>
</dbReference>
<dbReference type="PRINTS" id="PR00073">
    <property type="entry name" value="COPRGNOXDASE"/>
</dbReference>
<comment type="cofactor">
    <cofactor evidence="11">
        <name>a divalent metal cation</name>
        <dbReference type="ChEBI" id="CHEBI:60240"/>
    </cofactor>
</comment>
<feature type="binding site" evidence="11">
    <location>
        <position position="162"/>
    </location>
    <ligand>
        <name>a divalent metal cation</name>
        <dbReference type="ChEBI" id="CHEBI:60240"/>
    </ligand>
</feature>
<feature type="active site" description="Proton donor" evidence="11">
    <location>
        <position position="123"/>
    </location>
</feature>
<comment type="pathway">
    <text evidence="2 11">Porphyrin-containing compound metabolism; protoporphyrin-IX biosynthesis; protoporphyrinogen-IX from coproporphyrinogen-III (O2 route): step 1/1.</text>
</comment>
<comment type="subunit">
    <text evidence="4 11">Homodimer.</text>
</comment>